<accession>S8FRE3</accession>
<dbReference type="HOGENOM" id="CLU_010194_44_6_1"/>
<evidence type="ECO:0000313" key="4">
    <source>
        <dbReference type="EMBL" id="EPT00830.1"/>
    </source>
</evidence>
<organism evidence="4 5">
    <name type="scientific">Fomitopsis schrenkii</name>
    <name type="common">Brown rot fungus</name>
    <dbReference type="NCBI Taxonomy" id="2126942"/>
    <lineage>
        <taxon>Eukaryota</taxon>
        <taxon>Fungi</taxon>
        <taxon>Dikarya</taxon>
        <taxon>Basidiomycota</taxon>
        <taxon>Agaricomycotina</taxon>
        <taxon>Agaricomycetes</taxon>
        <taxon>Polyporales</taxon>
        <taxon>Fomitopsis</taxon>
    </lineage>
</organism>
<dbReference type="PANTHER" id="PTHR24320:SF236">
    <property type="entry name" value="SHORT-CHAIN DEHYDROGENASE-RELATED"/>
    <property type="match status" value="1"/>
</dbReference>
<dbReference type="InterPro" id="IPR036291">
    <property type="entry name" value="NAD(P)-bd_dom_sf"/>
</dbReference>
<dbReference type="eggNOG" id="KOG1208">
    <property type="taxonomic scope" value="Eukaryota"/>
</dbReference>
<evidence type="ECO:0000256" key="2">
    <source>
        <dbReference type="ARBA" id="ARBA00022857"/>
    </source>
</evidence>
<dbReference type="Pfam" id="PF00106">
    <property type="entry name" value="adh_short"/>
    <property type="match status" value="1"/>
</dbReference>
<dbReference type="InterPro" id="IPR002347">
    <property type="entry name" value="SDR_fam"/>
</dbReference>
<reference evidence="4 5" key="1">
    <citation type="journal article" date="2012" name="Science">
        <title>The Paleozoic origin of enzymatic lignin decomposition reconstructed from 31 fungal genomes.</title>
        <authorList>
            <person name="Floudas D."/>
            <person name="Binder M."/>
            <person name="Riley R."/>
            <person name="Barry K."/>
            <person name="Blanchette R.A."/>
            <person name="Henrissat B."/>
            <person name="Martinez A.T."/>
            <person name="Otillar R."/>
            <person name="Spatafora J.W."/>
            <person name="Yadav J.S."/>
            <person name="Aerts A."/>
            <person name="Benoit I."/>
            <person name="Boyd A."/>
            <person name="Carlson A."/>
            <person name="Copeland A."/>
            <person name="Coutinho P.M."/>
            <person name="de Vries R.P."/>
            <person name="Ferreira P."/>
            <person name="Findley K."/>
            <person name="Foster B."/>
            <person name="Gaskell J."/>
            <person name="Glotzer D."/>
            <person name="Gorecki P."/>
            <person name="Heitman J."/>
            <person name="Hesse C."/>
            <person name="Hori C."/>
            <person name="Igarashi K."/>
            <person name="Jurgens J.A."/>
            <person name="Kallen N."/>
            <person name="Kersten P."/>
            <person name="Kohler A."/>
            <person name="Kuees U."/>
            <person name="Kumar T.K.A."/>
            <person name="Kuo A."/>
            <person name="LaButti K."/>
            <person name="Larrondo L.F."/>
            <person name="Lindquist E."/>
            <person name="Ling A."/>
            <person name="Lombard V."/>
            <person name="Lucas S."/>
            <person name="Lundell T."/>
            <person name="Martin R."/>
            <person name="McLaughlin D.J."/>
            <person name="Morgenstern I."/>
            <person name="Morin E."/>
            <person name="Murat C."/>
            <person name="Nagy L.G."/>
            <person name="Nolan M."/>
            <person name="Ohm R.A."/>
            <person name="Patyshakuliyeva A."/>
            <person name="Rokas A."/>
            <person name="Ruiz-Duenas F.J."/>
            <person name="Sabat G."/>
            <person name="Salamov A."/>
            <person name="Samejima M."/>
            <person name="Schmutz J."/>
            <person name="Slot J.C."/>
            <person name="St John F."/>
            <person name="Stenlid J."/>
            <person name="Sun H."/>
            <person name="Sun S."/>
            <person name="Syed K."/>
            <person name="Tsang A."/>
            <person name="Wiebenga A."/>
            <person name="Young D."/>
            <person name="Pisabarro A."/>
            <person name="Eastwood D.C."/>
            <person name="Martin F."/>
            <person name="Cullen D."/>
            <person name="Grigoriev I.V."/>
            <person name="Hibbett D.S."/>
        </authorList>
    </citation>
    <scope>NUCLEOTIDE SEQUENCE</scope>
    <source>
        <strain evidence="5">FP-58527</strain>
    </source>
</reference>
<evidence type="ECO:0000313" key="5">
    <source>
        <dbReference type="Proteomes" id="UP000015241"/>
    </source>
</evidence>
<dbReference type="SUPFAM" id="SSF51735">
    <property type="entry name" value="NAD(P)-binding Rossmann-fold domains"/>
    <property type="match status" value="1"/>
</dbReference>
<dbReference type="PRINTS" id="PR00081">
    <property type="entry name" value="GDHRDH"/>
</dbReference>
<proteinExistence type="inferred from homology"/>
<dbReference type="GO" id="GO:0016491">
    <property type="term" value="F:oxidoreductase activity"/>
    <property type="evidence" value="ECO:0007669"/>
    <property type="project" value="UniProtKB-KW"/>
</dbReference>
<dbReference type="Proteomes" id="UP000015241">
    <property type="component" value="Unassembled WGS sequence"/>
</dbReference>
<dbReference type="STRING" id="743788.S8FRE3"/>
<evidence type="ECO:0000256" key="3">
    <source>
        <dbReference type="ARBA" id="ARBA00023002"/>
    </source>
</evidence>
<protein>
    <recommendedName>
        <fullName evidence="6">NAD-binding protein</fullName>
    </recommendedName>
</protein>
<dbReference type="Gene3D" id="3.40.50.720">
    <property type="entry name" value="NAD(P)-binding Rossmann-like Domain"/>
    <property type="match status" value="1"/>
</dbReference>
<name>S8FRE3_FOMSC</name>
<keyword evidence="2" id="KW-0521">NADP</keyword>
<evidence type="ECO:0008006" key="6">
    <source>
        <dbReference type="Google" id="ProtNLM"/>
    </source>
</evidence>
<dbReference type="OrthoDB" id="191139at2759"/>
<evidence type="ECO:0000256" key="1">
    <source>
        <dbReference type="ARBA" id="ARBA00006484"/>
    </source>
</evidence>
<dbReference type="PANTHER" id="PTHR24320">
    <property type="entry name" value="RETINOL DEHYDROGENASE"/>
    <property type="match status" value="1"/>
</dbReference>
<dbReference type="AlphaFoldDB" id="S8FRE3"/>
<dbReference type="EMBL" id="KE504146">
    <property type="protein sequence ID" value="EPT00830.1"/>
    <property type="molecule type" value="Genomic_DNA"/>
</dbReference>
<keyword evidence="3" id="KW-0560">Oxidoreductase</keyword>
<sequence length="322" mass="36174">MFPPPPKWSTEEMPDLSGRVMIVTGGNDGIGKETVKALLEHNAKVYMASRNQVKAQAAIDELKQETGREAIFLRLDLASLRSVRAAAEEFLGKESELHVLFNNAGSIYPPVEDVTEEGYDLQFGTNVLGHYYFTKLLIPILVRTARTSAEGEARVVHVASVGHEFVDGIDFETLKDGPKRRRWHTTKLYFQSKFGNVVVANEFHRRYADQGVVSFSLHPGNLKFDAKRHPSWPIRLLGLLVSLPRQQPRLINPLIPGPKLGALTQLWAGTMTEGNSLGGKYCIPYARVGQAKKETHNPEYGTRLWEWLEEQVQNIEPPYTEA</sequence>
<dbReference type="InParanoid" id="S8FRE3"/>
<gene>
    <name evidence="4" type="ORF">FOMPIDRAFT_1030264</name>
</gene>
<dbReference type="FunCoup" id="S8FRE3">
    <property type="interactions" value="163"/>
</dbReference>
<keyword evidence="5" id="KW-1185">Reference proteome</keyword>
<comment type="similarity">
    <text evidence="1">Belongs to the short-chain dehydrogenases/reductases (SDR) family.</text>
</comment>